<keyword evidence="6" id="KW-0624">Polysaccharide degradation</keyword>
<sequence length="436" mass="51050">MREINQRKWLKGKFKMIASLGCFLTVALAAGCSSLEQEKKHEKQEVKEVKEVKNDFWNEQRKGTNFMNSSSLPKNYEEANEFNIEFIRLAPDKWAKDRGFLFNDEPDPSPKKDFLIGNADQYEGIVEEDFIKLKEDLDAAYERGSKVVLTVLSLPGNRWRQFNNYENDDRIWQDFKYHEQAALFWKDLAFRLKDHPAVVGYNVVNEPHPETATGFNDFWTEDYNKWYNKLENTPADLNLLYGTIVDSIRIVDSDTPIILDSGLFATPWAIKYLKPIDDDNVLYAFHMYEPYEMTSQNRKKGFTYTYPGKVKVGEDQAEKMFDKAALKDFLEPVVQWTEQHNIPNNRIIAEEFGINRMVGGADQYIKDLIDIFDDYGWHWAFYAFREDTWEGMDFELGSQPVKEAYWKAKDNGKLPDRKDIEVDNSIWDALKKGLNK</sequence>
<organism evidence="10 11">
    <name type="scientific">Lysinibacillus zambalensis</name>
    <dbReference type="NCBI Taxonomy" id="3160866"/>
    <lineage>
        <taxon>Bacteria</taxon>
        <taxon>Bacillati</taxon>
        <taxon>Bacillota</taxon>
        <taxon>Bacilli</taxon>
        <taxon>Bacillales</taxon>
        <taxon>Bacillaceae</taxon>
        <taxon>Lysinibacillus</taxon>
    </lineage>
</organism>
<evidence type="ECO:0000256" key="1">
    <source>
        <dbReference type="ARBA" id="ARBA00005641"/>
    </source>
</evidence>
<proteinExistence type="inferred from homology"/>
<dbReference type="InterPro" id="IPR050386">
    <property type="entry name" value="Glycosyl_hydrolase_5"/>
</dbReference>
<evidence type="ECO:0000256" key="6">
    <source>
        <dbReference type="ARBA" id="ARBA00023326"/>
    </source>
</evidence>
<evidence type="ECO:0000256" key="2">
    <source>
        <dbReference type="ARBA" id="ARBA00022801"/>
    </source>
</evidence>
<dbReference type="InterPro" id="IPR001547">
    <property type="entry name" value="Glyco_hydro_5"/>
</dbReference>
<dbReference type="InterPro" id="IPR017853">
    <property type="entry name" value="GH"/>
</dbReference>
<evidence type="ECO:0000256" key="8">
    <source>
        <dbReference type="SAM" id="SignalP"/>
    </source>
</evidence>
<feature type="domain" description="Glycoside hydrolase family 5" evidence="9">
    <location>
        <begin position="121"/>
        <end position="384"/>
    </location>
</feature>
<dbReference type="Pfam" id="PF00150">
    <property type="entry name" value="Cellulase"/>
    <property type="match status" value="1"/>
</dbReference>
<feature type="signal peptide" evidence="8">
    <location>
        <begin position="1"/>
        <end position="29"/>
    </location>
</feature>
<dbReference type="EMBL" id="JBEGDG010000010">
    <property type="protein sequence ID" value="MEQ6355776.1"/>
    <property type="molecule type" value="Genomic_DNA"/>
</dbReference>
<dbReference type="PROSITE" id="PS51257">
    <property type="entry name" value="PROKAR_LIPOPROTEIN"/>
    <property type="match status" value="1"/>
</dbReference>
<feature type="chain" id="PRO_5047222216" evidence="8">
    <location>
        <begin position="30"/>
        <end position="436"/>
    </location>
</feature>
<keyword evidence="5 7" id="KW-0326">Glycosidase</keyword>
<name>A0ABV1MTE0_9BACI</name>
<protein>
    <submittedName>
        <fullName evidence="10">Cellulase family glycosylhydrolase</fullName>
    </submittedName>
</protein>
<keyword evidence="4" id="KW-0119">Carbohydrate metabolism</keyword>
<evidence type="ECO:0000256" key="3">
    <source>
        <dbReference type="ARBA" id="ARBA00023001"/>
    </source>
</evidence>
<comment type="similarity">
    <text evidence="1 7">Belongs to the glycosyl hydrolase 5 (cellulase A) family.</text>
</comment>
<evidence type="ECO:0000256" key="7">
    <source>
        <dbReference type="RuleBase" id="RU361153"/>
    </source>
</evidence>
<reference evidence="10 11" key="1">
    <citation type="submission" date="2024-06" db="EMBL/GenBank/DDBJ databases">
        <title>Lysinibacillus zambalefons sp. nov., a Novel Firmicute Isolated from the Poon Bato Zambales Hyperalkaline Spring.</title>
        <authorList>
            <person name="Aja J.A."/>
            <person name="Lazaro J.E.H."/>
            <person name="Llorin L.D."/>
            <person name="Lim K.R."/>
            <person name="Teodosio J."/>
            <person name="Dalisay D.S."/>
        </authorList>
    </citation>
    <scope>NUCLEOTIDE SEQUENCE [LARGE SCALE GENOMIC DNA]</scope>
    <source>
        <strain evidence="10 11">M3</strain>
    </source>
</reference>
<evidence type="ECO:0000256" key="5">
    <source>
        <dbReference type="ARBA" id="ARBA00023295"/>
    </source>
</evidence>
<dbReference type="Gene3D" id="3.20.20.80">
    <property type="entry name" value="Glycosidases"/>
    <property type="match status" value="1"/>
</dbReference>
<dbReference type="PANTHER" id="PTHR31297:SF41">
    <property type="entry name" value="ENDOGLUCANASE, PUTATIVE (AFU_ORTHOLOGUE AFUA_5G01830)-RELATED"/>
    <property type="match status" value="1"/>
</dbReference>
<keyword evidence="3" id="KW-0136">Cellulose degradation</keyword>
<evidence type="ECO:0000313" key="10">
    <source>
        <dbReference type="EMBL" id="MEQ6355776.1"/>
    </source>
</evidence>
<gene>
    <name evidence="10" type="ORF">ABNX05_14200</name>
</gene>
<dbReference type="InterPro" id="IPR018087">
    <property type="entry name" value="Glyco_hydro_5_CS"/>
</dbReference>
<accession>A0ABV1MTE0</accession>
<dbReference type="Proteomes" id="UP001478862">
    <property type="component" value="Unassembled WGS sequence"/>
</dbReference>
<keyword evidence="8" id="KW-0732">Signal</keyword>
<dbReference type="SUPFAM" id="SSF51445">
    <property type="entry name" value="(Trans)glycosidases"/>
    <property type="match status" value="1"/>
</dbReference>
<comment type="caution">
    <text evidence="10">The sequence shown here is derived from an EMBL/GenBank/DDBJ whole genome shotgun (WGS) entry which is preliminary data.</text>
</comment>
<keyword evidence="2 7" id="KW-0378">Hydrolase</keyword>
<evidence type="ECO:0000256" key="4">
    <source>
        <dbReference type="ARBA" id="ARBA00023277"/>
    </source>
</evidence>
<evidence type="ECO:0000313" key="11">
    <source>
        <dbReference type="Proteomes" id="UP001478862"/>
    </source>
</evidence>
<evidence type="ECO:0000259" key="9">
    <source>
        <dbReference type="Pfam" id="PF00150"/>
    </source>
</evidence>
<keyword evidence="11" id="KW-1185">Reference proteome</keyword>
<dbReference type="PROSITE" id="PS00659">
    <property type="entry name" value="GLYCOSYL_HYDROL_F5"/>
    <property type="match status" value="1"/>
</dbReference>
<dbReference type="PANTHER" id="PTHR31297">
    <property type="entry name" value="GLUCAN ENDO-1,6-BETA-GLUCOSIDASE B"/>
    <property type="match status" value="1"/>
</dbReference>